<dbReference type="RefSeq" id="WP_198737717.1">
    <property type="nucleotide sequence ID" value="NZ_JAEIOS010000010.1"/>
</dbReference>
<dbReference type="PIRSF" id="PIRSF036565">
    <property type="entry name" value="Pyruvt_ip_decrb"/>
    <property type="match status" value="1"/>
</dbReference>
<dbReference type="CDD" id="cd02005">
    <property type="entry name" value="TPP_PDC_IPDC"/>
    <property type="match status" value="1"/>
</dbReference>
<evidence type="ECO:0000256" key="6">
    <source>
        <dbReference type="ARBA" id="ARBA00022723"/>
    </source>
</evidence>
<name>A0A934I3Y0_9CORY</name>
<dbReference type="GO" id="GO:0000949">
    <property type="term" value="P:aromatic amino acid family catabolic process to alcohol via Ehrlich pathway"/>
    <property type="evidence" value="ECO:0007669"/>
    <property type="project" value="TreeGrafter"/>
</dbReference>
<evidence type="ECO:0000256" key="7">
    <source>
        <dbReference type="ARBA" id="ARBA00022793"/>
    </source>
</evidence>
<evidence type="ECO:0000256" key="12">
    <source>
        <dbReference type="RuleBase" id="RU362132"/>
    </source>
</evidence>
<evidence type="ECO:0000256" key="4">
    <source>
        <dbReference type="ARBA" id="ARBA00007812"/>
    </source>
</evidence>
<evidence type="ECO:0000313" key="17">
    <source>
        <dbReference type="Proteomes" id="UP000645966"/>
    </source>
</evidence>
<dbReference type="InterPro" id="IPR029061">
    <property type="entry name" value="THDP-binding"/>
</dbReference>
<dbReference type="InterPro" id="IPR000399">
    <property type="entry name" value="TPP-bd_CS"/>
</dbReference>
<comment type="cofactor">
    <cofactor evidence="11">
        <name>Mg(2+)</name>
        <dbReference type="ChEBI" id="CHEBI:18420"/>
    </cofactor>
    <text evidence="11">Binds 1 Mg(2+) per subunit.</text>
</comment>
<gene>
    <name evidence="16" type="ORF">JDV75_02645</name>
</gene>
<comment type="function">
    <text evidence="3">Decarboxylates branched-chain and aromatic alpha-keto acids to aldehydes.</text>
</comment>
<evidence type="ECO:0000256" key="11">
    <source>
        <dbReference type="PIRSR" id="PIRSR036565-2"/>
    </source>
</evidence>
<protein>
    <recommendedName>
        <fullName evidence="5">Alpha-keto-acid decarboxylase</fullName>
    </recommendedName>
</protein>
<dbReference type="FunFam" id="3.40.50.970:FF:000019">
    <property type="entry name" value="Pyruvate decarboxylase isozyme"/>
    <property type="match status" value="1"/>
</dbReference>
<evidence type="ECO:0000259" key="14">
    <source>
        <dbReference type="Pfam" id="PF02775"/>
    </source>
</evidence>
<dbReference type="SUPFAM" id="SSF52467">
    <property type="entry name" value="DHS-like NAD/FAD-binding domain"/>
    <property type="match status" value="1"/>
</dbReference>
<dbReference type="InterPro" id="IPR047213">
    <property type="entry name" value="TPP_PYR_PDC_IPDC-like"/>
</dbReference>
<dbReference type="Pfam" id="PF00205">
    <property type="entry name" value="TPP_enzyme_M"/>
    <property type="match status" value="1"/>
</dbReference>
<proteinExistence type="inferred from homology"/>
<dbReference type="InterPro" id="IPR047214">
    <property type="entry name" value="TPP_PDC_IPDC"/>
</dbReference>
<dbReference type="InterPro" id="IPR012000">
    <property type="entry name" value="Thiamin_PyroP_enz_cen_dom"/>
</dbReference>
<feature type="domain" description="Thiamine pyrophosphate enzyme central" evidence="13">
    <location>
        <begin position="225"/>
        <end position="325"/>
    </location>
</feature>
<feature type="domain" description="Thiamine pyrophosphate enzyme TPP-binding" evidence="14">
    <location>
        <begin position="407"/>
        <end position="537"/>
    </location>
</feature>
<dbReference type="AlphaFoldDB" id="A0A934I3Y0"/>
<dbReference type="InterPro" id="IPR029035">
    <property type="entry name" value="DHS-like_NAD/FAD-binding_dom"/>
</dbReference>
<dbReference type="FunFam" id="3.40.50.970:FF:000024">
    <property type="entry name" value="Pyruvate decarboxylase isozyme"/>
    <property type="match status" value="1"/>
</dbReference>
<dbReference type="SUPFAM" id="SSF52518">
    <property type="entry name" value="Thiamin diphosphate-binding fold (THDP-binding)"/>
    <property type="match status" value="2"/>
</dbReference>
<evidence type="ECO:0000313" key="16">
    <source>
        <dbReference type="EMBL" id="MBI8988666.1"/>
    </source>
</evidence>
<reference evidence="16" key="1">
    <citation type="submission" date="2020-12" db="EMBL/GenBank/DDBJ databases">
        <title>Genome public.</title>
        <authorList>
            <person name="Sun Q."/>
        </authorList>
    </citation>
    <scope>NUCLEOTIDE SEQUENCE</scope>
    <source>
        <strain evidence="16">CCM 8863</strain>
    </source>
</reference>
<dbReference type="EMBL" id="JAEIOS010000010">
    <property type="protein sequence ID" value="MBI8988666.1"/>
    <property type="molecule type" value="Genomic_DNA"/>
</dbReference>
<feature type="binding site" evidence="11">
    <location>
        <position position="469"/>
    </location>
    <ligand>
        <name>Mg(2+)</name>
        <dbReference type="ChEBI" id="CHEBI:18420"/>
    </ligand>
</feature>
<evidence type="ECO:0000259" key="15">
    <source>
        <dbReference type="Pfam" id="PF02776"/>
    </source>
</evidence>
<dbReference type="GO" id="GO:0030976">
    <property type="term" value="F:thiamine pyrophosphate binding"/>
    <property type="evidence" value="ECO:0007669"/>
    <property type="project" value="InterPro"/>
</dbReference>
<keyword evidence="8 11" id="KW-0460">Magnesium</keyword>
<dbReference type="Gene3D" id="3.40.50.970">
    <property type="match status" value="2"/>
</dbReference>
<keyword evidence="7" id="KW-0210">Decarboxylase</keyword>
<dbReference type="InterPro" id="IPR012001">
    <property type="entry name" value="Thiamin_PyroP_enz_TPP-bd_dom"/>
</dbReference>
<dbReference type="GO" id="GO:0004737">
    <property type="term" value="F:pyruvate decarboxylase activity"/>
    <property type="evidence" value="ECO:0007669"/>
    <property type="project" value="TreeGrafter"/>
</dbReference>
<feature type="binding site" evidence="11">
    <location>
        <position position="442"/>
    </location>
    <ligand>
        <name>Mg(2+)</name>
        <dbReference type="ChEBI" id="CHEBI:18420"/>
    </ligand>
</feature>
<organism evidence="16 17">
    <name type="scientific">Corynebacterium meridianum</name>
    <dbReference type="NCBI Taxonomy" id="2765363"/>
    <lineage>
        <taxon>Bacteria</taxon>
        <taxon>Bacillati</taxon>
        <taxon>Actinomycetota</taxon>
        <taxon>Actinomycetes</taxon>
        <taxon>Mycobacteriales</taxon>
        <taxon>Corynebacteriaceae</taxon>
        <taxon>Corynebacterium</taxon>
    </lineage>
</organism>
<evidence type="ECO:0000256" key="1">
    <source>
        <dbReference type="ARBA" id="ARBA00001920"/>
    </source>
</evidence>
<keyword evidence="6 11" id="KW-0479">Metal-binding</keyword>
<evidence type="ECO:0000259" key="13">
    <source>
        <dbReference type="Pfam" id="PF00205"/>
    </source>
</evidence>
<dbReference type="Pfam" id="PF02775">
    <property type="entry name" value="TPP_enzyme_C"/>
    <property type="match status" value="1"/>
</dbReference>
<keyword evidence="9 12" id="KW-0786">Thiamine pyrophosphate</keyword>
<evidence type="ECO:0000256" key="9">
    <source>
        <dbReference type="ARBA" id="ARBA00023052"/>
    </source>
</evidence>
<dbReference type="GO" id="GO:0000287">
    <property type="term" value="F:magnesium ion binding"/>
    <property type="evidence" value="ECO:0007669"/>
    <property type="project" value="InterPro"/>
</dbReference>
<comment type="caution">
    <text evidence="16">The sequence shown here is derived from an EMBL/GenBank/DDBJ whole genome shotgun (WGS) entry which is preliminary data.</text>
</comment>
<keyword evidence="17" id="KW-1185">Reference proteome</keyword>
<dbReference type="CDD" id="cd07038">
    <property type="entry name" value="TPP_PYR_PDC_IPDC_like"/>
    <property type="match status" value="1"/>
</dbReference>
<dbReference type="Gene3D" id="3.40.50.1220">
    <property type="entry name" value="TPP-binding domain"/>
    <property type="match status" value="1"/>
</dbReference>
<evidence type="ECO:0000256" key="2">
    <source>
        <dbReference type="ARBA" id="ARBA00001964"/>
    </source>
</evidence>
<dbReference type="InterPro" id="IPR012110">
    <property type="entry name" value="PDC/IPDC-like"/>
</dbReference>
<dbReference type="Pfam" id="PF02776">
    <property type="entry name" value="TPP_enzyme_N"/>
    <property type="match status" value="1"/>
</dbReference>
<accession>A0A934I3Y0</accession>
<comment type="cofactor">
    <cofactor evidence="1">
        <name>a metal cation</name>
        <dbReference type="ChEBI" id="CHEBI:25213"/>
    </cofactor>
</comment>
<dbReference type="PROSITE" id="PS00187">
    <property type="entry name" value="TPP_ENZYMES"/>
    <property type="match status" value="1"/>
</dbReference>
<feature type="domain" description="Thiamine pyrophosphate enzyme N-terminal TPP-binding" evidence="15">
    <location>
        <begin position="10"/>
        <end position="112"/>
    </location>
</feature>
<comment type="similarity">
    <text evidence="4 12">Belongs to the TPP enzyme family.</text>
</comment>
<evidence type="ECO:0000256" key="3">
    <source>
        <dbReference type="ARBA" id="ARBA00002938"/>
    </source>
</evidence>
<evidence type="ECO:0000256" key="5">
    <source>
        <dbReference type="ARBA" id="ARBA00020054"/>
    </source>
</evidence>
<dbReference type="GO" id="GO:0005829">
    <property type="term" value="C:cytosol"/>
    <property type="evidence" value="ECO:0007669"/>
    <property type="project" value="TreeGrafter"/>
</dbReference>
<dbReference type="InterPro" id="IPR011766">
    <property type="entry name" value="TPP_enzyme_TPP-bd"/>
</dbReference>
<dbReference type="PANTHER" id="PTHR43452">
    <property type="entry name" value="PYRUVATE DECARBOXYLASE"/>
    <property type="match status" value="1"/>
</dbReference>
<feature type="binding site" evidence="11">
    <location>
        <position position="471"/>
    </location>
    <ligand>
        <name>Mg(2+)</name>
        <dbReference type="ChEBI" id="CHEBI:18420"/>
    </ligand>
</feature>
<dbReference type="PANTHER" id="PTHR43452:SF30">
    <property type="entry name" value="PYRUVATE DECARBOXYLASE ISOZYME 1-RELATED"/>
    <property type="match status" value="1"/>
</dbReference>
<evidence type="ECO:0000256" key="8">
    <source>
        <dbReference type="ARBA" id="ARBA00022842"/>
    </source>
</evidence>
<sequence length="559" mass="60578">MSQSGNSNYTVSDYLFDRIAEIGINHVFGVPGDFNLKFLDTVTAHDRLTWVGNCNELNAGYCADGYARLKGAAAMVTTFGVGELSAINATGGSYAEYVPVLHIVGAPVTDILTSRKKIHHSLGDGVFTHFYEMAGHVNCAQSWLTPSNATSEIDRVITEMLAQRRPAYLVLSPDVAAAEVYPSDVPLEIDHARRQSSSAALKAFERAATEFLDGHSATVLGDLLVHRVGCIGNFDRMINVNNLPYATLTWGKTLVDERSDRFAGIYLGAASAPRTRDAVENAERLITIGVEFTDSTTAGFSMNLGVDRVLDISPTQSVIGGRTFAPLQMGDAIDALARVLAEVDVTPYELKAHHTPAEAQPDPDEPLTQNVLWSKVSEWLPEDSLVIADQGTSFFGMADSPLPFGVSFIGQSLWASIGYSIPAALGAGMANPDRRMVVLVGDGSAQLTVQEIATMFREGINPLIILVNNSGYTIERAIHGADEVYNDITPFNWQDIPRAFGGSDDNCLVLDAPTPATLDAALEQADRNRDKLVMIEVHTDRDDYPQMMRSFTETLGRKG</sequence>
<dbReference type="Proteomes" id="UP000645966">
    <property type="component" value="Unassembled WGS sequence"/>
</dbReference>
<comment type="cofactor">
    <cofactor evidence="2">
        <name>thiamine diphosphate</name>
        <dbReference type="ChEBI" id="CHEBI:58937"/>
    </cofactor>
</comment>
<evidence type="ECO:0000256" key="10">
    <source>
        <dbReference type="ARBA" id="ARBA00023239"/>
    </source>
</evidence>
<keyword evidence="10" id="KW-0456">Lyase</keyword>